<keyword evidence="9 11" id="KW-0739">Sodium transport</keyword>
<proteinExistence type="inferred from homology"/>
<dbReference type="PROSITE" id="PS01206">
    <property type="entry name" value="ASC"/>
    <property type="match status" value="1"/>
</dbReference>
<dbReference type="PANTHER" id="PTHR11690">
    <property type="entry name" value="AMILORIDE-SENSITIVE SODIUM CHANNEL-RELATED"/>
    <property type="match status" value="1"/>
</dbReference>
<evidence type="ECO:0000256" key="13">
    <source>
        <dbReference type="SAM" id="Phobius"/>
    </source>
</evidence>
<keyword evidence="4 11" id="KW-0812">Transmembrane</keyword>
<keyword evidence="8 13" id="KW-0472">Membrane</keyword>
<keyword evidence="14" id="KW-1185">Reference proteome</keyword>
<keyword evidence="6" id="KW-0915">Sodium</keyword>
<dbReference type="PRINTS" id="PR01078">
    <property type="entry name" value="AMINACHANNEL"/>
</dbReference>
<dbReference type="Gene3D" id="2.60.470.10">
    <property type="entry name" value="Acid-sensing ion channels like domains"/>
    <property type="match status" value="1"/>
</dbReference>
<feature type="compositionally biased region" description="Low complexity" evidence="12">
    <location>
        <begin position="181"/>
        <end position="228"/>
    </location>
</feature>
<feature type="region of interest" description="Disordered" evidence="12">
    <location>
        <begin position="173"/>
        <end position="314"/>
    </location>
</feature>
<evidence type="ECO:0000256" key="12">
    <source>
        <dbReference type="SAM" id="MobiDB-lite"/>
    </source>
</evidence>
<dbReference type="GO" id="GO:0005886">
    <property type="term" value="C:plasma membrane"/>
    <property type="evidence" value="ECO:0007669"/>
    <property type="project" value="TreeGrafter"/>
</dbReference>
<dbReference type="InParanoid" id="A0A1S3H932"/>
<feature type="compositionally biased region" description="Polar residues" evidence="12">
    <location>
        <begin position="11"/>
        <end position="43"/>
    </location>
</feature>
<dbReference type="RefSeq" id="XP_013381986.1">
    <property type="nucleotide sequence ID" value="XM_013526532.1"/>
</dbReference>
<evidence type="ECO:0000256" key="8">
    <source>
        <dbReference type="ARBA" id="ARBA00023136"/>
    </source>
</evidence>
<comment type="subcellular location">
    <subcellularLocation>
        <location evidence="1">Membrane</location>
        <topology evidence="1">Multi-pass membrane protein</topology>
    </subcellularLocation>
</comment>
<feature type="compositionally biased region" description="Basic and acidic residues" evidence="12">
    <location>
        <begin position="1"/>
        <end position="10"/>
    </location>
</feature>
<feature type="compositionally biased region" description="Low complexity" evidence="12">
    <location>
        <begin position="236"/>
        <end position="249"/>
    </location>
</feature>
<evidence type="ECO:0000256" key="5">
    <source>
        <dbReference type="ARBA" id="ARBA00022989"/>
    </source>
</evidence>
<evidence type="ECO:0000256" key="4">
    <source>
        <dbReference type="ARBA" id="ARBA00022692"/>
    </source>
</evidence>
<name>A0A1S3H932_LINAN</name>
<dbReference type="GeneID" id="106152772"/>
<feature type="compositionally biased region" description="Low complexity" evidence="12">
    <location>
        <begin position="259"/>
        <end position="270"/>
    </location>
</feature>
<evidence type="ECO:0000313" key="15">
    <source>
        <dbReference type="RefSeq" id="XP_013381986.1"/>
    </source>
</evidence>
<protein>
    <submittedName>
        <fullName evidence="15">Amiloride-sensitive sodium channel subunit alpha-like isoform X1</fullName>
    </submittedName>
</protein>
<evidence type="ECO:0000256" key="10">
    <source>
        <dbReference type="ARBA" id="ARBA00023303"/>
    </source>
</evidence>
<organism evidence="14 15">
    <name type="scientific">Lingula anatina</name>
    <name type="common">Brachiopod</name>
    <name type="synonym">Lingula unguis</name>
    <dbReference type="NCBI Taxonomy" id="7574"/>
    <lineage>
        <taxon>Eukaryota</taxon>
        <taxon>Metazoa</taxon>
        <taxon>Spiralia</taxon>
        <taxon>Lophotrochozoa</taxon>
        <taxon>Brachiopoda</taxon>
        <taxon>Linguliformea</taxon>
        <taxon>Lingulata</taxon>
        <taxon>Lingulida</taxon>
        <taxon>Linguloidea</taxon>
        <taxon>Lingulidae</taxon>
        <taxon>Lingula</taxon>
    </lineage>
</organism>
<dbReference type="AlphaFoldDB" id="A0A1S3H932"/>
<evidence type="ECO:0000256" key="3">
    <source>
        <dbReference type="ARBA" id="ARBA00022461"/>
    </source>
</evidence>
<keyword evidence="10 11" id="KW-0407">Ion channel</keyword>
<dbReference type="InterPro" id="IPR020903">
    <property type="entry name" value="ENaC_CS"/>
</dbReference>
<gene>
    <name evidence="15" type="primary">LOC106152772</name>
</gene>
<feature type="transmembrane region" description="Helical" evidence="13">
    <location>
        <begin position="103"/>
        <end position="121"/>
    </location>
</feature>
<dbReference type="Pfam" id="PF00858">
    <property type="entry name" value="ASC"/>
    <property type="match status" value="1"/>
</dbReference>
<dbReference type="PANTHER" id="PTHR11690:SF248">
    <property type="entry name" value="PICKPOCKET 17, ISOFORM A"/>
    <property type="match status" value="1"/>
</dbReference>
<evidence type="ECO:0000313" key="14">
    <source>
        <dbReference type="Proteomes" id="UP000085678"/>
    </source>
</evidence>
<feature type="region of interest" description="Disordered" evidence="12">
    <location>
        <begin position="1"/>
        <end position="43"/>
    </location>
</feature>
<dbReference type="Proteomes" id="UP000085678">
    <property type="component" value="Unplaced"/>
</dbReference>
<evidence type="ECO:0000256" key="11">
    <source>
        <dbReference type="RuleBase" id="RU000679"/>
    </source>
</evidence>
<keyword evidence="2 11" id="KW-0813">Transport</keyword>
<sequence>MQQDKYEQEQRTTSQRSLLNSQKNGGTGFDSEQSENGKYSSCSKTANFEGGGLFVRQAQDQLPSAAEQQDETSMLLLCKNWGDNSPINGVPNIARSTSSVGKVTWTLLLLMCFGVMGYQTWELVAKFYRFPVDTTLTYTHSKEVYFPAVTVCNVNPLRRSMLSSAGDDVYALLGPPKSQMGSSPGGAQAPAGPAGSFASQSQTTQAAAGPPGPASSSITTQAPAAPGPKGSGSGGTTQAPSASQTTAGAPAGGGGGTTKGQASIQTTAGAPAGGGGGTTQAPAGPPAPPSGRKRRSTGTNSTSTSRRKPGQMNERFEMRKRFGNIWAKLNYTTRETVGHELDTMIISCTFNGVTCSSANFTRFNNHQFGNCYTFNSGWDSSIPVETSSNAGPLYGLSLEMYIEQSEYIGDLSESAGVRVQIHSQRSMAFPEDEGFNIAPGYLTSMAMTRVEITRRPHPYPSKCHNFTTEESKQKSVFTSVHNVDYSVSGCMKTCYQRYVISECACGDPAYPFSLDLEAFSDLKNNINGTTAESVDPCVSDADDECVAGIKRRFADDDLSCDCPLTCVDVEYSGVPSLAKWPSKQYMSTLHATLASAGAHLDNIINGKNGMAAEPGDNLLKLEVYFQELNFQKISENVAYDVFALLADIGGQIGFWVGLSIMALFEVVELILDVFRLLLFRVGSFCFKKQQKRPPSRQVKVQPASEENVLTPRLEKVRFS</sequence>
<keyword evidence="5 13" id="KW-1133">Transmembrane helix</keyword>
<dbReference type="InterPro" id="IPR001873">
    <property type="entry name" value="ENaC"/>
</dbReference>
<comment type="similarity">
    <text evidence="11">Belongs to the amiloride-sensitive sodium channel (TC 1.A.6) family.</text>
</comment>
<dbReference type="OrthoDB" id="6021021at2759"/>
<evidence type="ECO:0000256" key="1">
    <source>
        <dbReference type="ARBA" id="ARBA00004141"/>
    </source>
</evidence>
<evidence type="ECO:0000256" key="6">
    <source>
        <dbReference type="ARBA" id="ARBA00023053"/>
    </source>
</evidence>
<evidence type="ECO:0000256" key="9">
    <source>
        <dbReference type="ARBA" id="ARBA00023201"/>
    </source>
</evidence>
<keyword evidence="7 11" id="KW-0406">Ion transport</keyword>
<keyword evidence="3 11" id="KW-0894">Sodium channel</keyword>
<evidence type="ECO:0000256" key="2">
    <source>
        <dbReference type="ARBA" id="ARBA00022448"/>
    </source>
</evidence>
<evidence type="ECO:0000256" key="7">
    <source>
        <dbReference type="ARBA" id="ARBA00023065"/>
    </source>
</evidence>
<dbReference type="Gene3D" id="1.10.287.770">
    <property type="entry name" value="YojJ-like"/>
    <property type="match status" value="1"/>
</dbReference>
<reference evidence="15" key="1">
    <citation type="submission" date="2025-08" db="UniProtKB">
        <authorList>
            <consortium name="RefSeq"/>
        </authorList>
    </citation>
    <scope>IDENTIFICATION</scope>
    <source>
        <tissue evidence="15">Gonads</tissue>
    </source>
</reference>
<dbReference type="GO" id="GO:0015280">
    <property type="term" value="F:ligand-gated sodium channel activity"/>
    <property type="evidence" value="ECO:0007669"/>
    <property type="project" value="TreeGrafter"/>
</dbReference>
<dbReference type="OMA" id="TICSPRN"/>
<dbReference type="KEGG" id="lak:106152772"/>
<accession>A0A1S3H932</accession>